<dbReference type="InterPro" id="IPR038488">
    <property type="entry name" value="Integrase_DNA-bd_sf"/>
</dbReference>
<protein>
    <submittedName>
        <fullName evidence="9">DUF4102 domain-containing protein</fullName>
    </submittedName>
</protein>
<sequence length="506" mass="56161">MDSAVLGGAGGICPHIQAGPRSSTIASSLVLPPHSDISPIHGCPCTCMAIQLQMWVGMWVMTRHSLLADSAVRSRSKKPGYYLDGNGLYLQVSKTGSRSWIFRYTLNGKTREMGLGSVTAFGLAQARERAQRARQLLADGIDPIDKRAEERKAIAAHRTAERARAKTFEDAAHEYHEASADEWKNAKHAAQWINTLTQYVFPKFGSLPVGDVGKTQIVSALEPLWKSKAETASRLLQRIRTVLNFAAARDYSTGKDAEFWQQVRIALGPNERARKAEHHNSCPYPLVGSVLKEVACGPSSAIVKLAFEFTVLTAARSGETRGALWTEIDQDRLCWNIPEERMKAGRPHNVPLSAHAAAVLAEAKRLRDQGSVTSEMGLIFPNTQGLPLSDMVFTQLLRRMRVEYTMHGFRASFRTWGSEQTKYPHEMLEFALAHTVGDQTVRSYMRTDMLEKRRHLMDDWGSFVAANSTGSIPRIAEKTDNLALAAPKTGRKRPENGRKAGRLKQN</sequence>
<dbReference type="Proteomes" id="UP000298180">
    <property type="component" value="Unassembled WGS sequence"/>
</dbReference>
<dbReference type="PANTHER" id="PTHR30629">
    <property type="entry name" value="PROPHAGE INTEGRASE"/>
    <property type="match status" value="1"/>
</dbReference>
<dbReference type="GO" id="GO:0006310">
    <property type="term" value="P:DNA recombination"/>
    <property type="evidence" value="ECO:0007669"/>
    <property type="project" value="UniProtKB-KW"/>
</dbReference>
<dbReference type="SUPFAM" id="SSF56349">
    <property type="entry name" value="DNA breaking-rejoining enzymes"/>
    <property type="match status" value="1"/>
</dbReference>
<dbReference type="PROSITE" id="PS51900">
    <property type="entry name" value="CB"/>
    <property type="match status" value="1"/>
</dbReference>
<dbReference type="EMBL" id="SMLM01000002">
    <property type="protein sequence ID" value="TFZ02855.1"/>
    <property type="molecule type" value="Genomic_DNA"/>
</dbReference>
<evidence type="ECO:0000256" key="3">
    <source>
        <dbReference type="ARBA" id="ARBA00023125"/>
    </source>
</evidence>
<dbReference type="GO" id="GO:0003677">
    <property type="term" value="F:DNA binding"/>
    <property type="evidence" value="ECO:0007669"/>
    <property type="project" value="UniProtKB-UniRule"/>
</dbReference>
<name>A0A4Z0BXW4_9BURK</name>
<dbReference type="OrthoDB" id="9775880at2"/>
<dbReference type="Pfam" id="PF13356">
    <property type="entry name" value="Arm-DNA-bind_3"/>
    <property type="match status" value="1"/>
</dbReference>
<dbReference type="InterPro" id="IPR011010">
    <property type="entry name" value="DNA_brk_join_enz"/>
</dbReference>
<dbReference type="CDD" id="cd00801">
    <property type="entry name" value="INT_P4_C"/>
    <property type="match status" value="1"/>
</dbReference>
<keyword evidence="4" id="KW-0233">DNA recombination</keyword>
<evidence type="ECO:0000256" key="1">
    <source>
        <dbReference type="ARBA" id="ARBA00008857"/>
    </source>
</evidence>
<dbReference type="Pfam" id="PF00589">
    <property type="entry name" value="Phage_integrase"/>
    <property type="match status" value="1"/>
</dbReference>
<dbReference type="PROSITE" id="PS51898">
    <property type="entry name" value="TYR_RECOMBINASE"/>
    <property type="match status" value="1"/>
</dbReference>
<evidence type="ECO:0000313" key="9">
    <source>
        <dbReference type="EMBL" id="TFZ02855.1"/>
    </source>
</evidence>
<organism evidence="9 10">
    <name type="scientific">Ramlibacter henchirensis</name>
    <dbReference type="NCBI Taxonomy" id="204072"/>
    <lineage>
        <taxon>Bacteria</taxon>
        <taxon>Pseudomonadati</taxon>
        <taxon>Pseudomonadota</taxon>
        <taxon>Betaproteobacteria</taxon>
        <taxon>Burkholderiales</taxon>
        <taxon>Comamonadaceae</taxon>
        <taxon>Ramlibacter</taxon>
    </lineage>
</organism>
<evidence type="ECO:0000256" key="5">
    <source>
        <dbReference type="PROSITE-ProRule" id="PRU01248"/>
    </source>
</evidence>
<dbReference type="Gene3D" id="1.10.443.10">
    <property type="entry name" value="Intergrase catalytic core"/>
    <property type="match status" value="1"/>
</dbReference>
<proteinExistence type="inferred from homology"/>
<keyword evidence="10" id="KW-1185">Reference proteome</keyword>
<comment type="similarity">
    <text evidence="1">Belongs to the 'phage' integrase family.</text>
</comment>
<accession>A0A4Z0BXW4</accession>
<feature type="domain" description="Core-binding (CB)" evidence="8">
    <location>
        <begin position="166"/>
        <end position="247"/>
    </location>
</feature>
<reference evidence="9 10" key="1">
    <citation type="submission" date="2019-03" db="EMBL/GenBank/DDBJ databases">
        <title>Ramlibacter henchirensis DSM 14656, whole genome shotgun sequence.</title>
        <authorList>
            <person name="Zhang X."/>
            <person name="Feng G."/>
            <person name="Zhu H."/>
        </authorList>
    </citation>
    <scope>NUCLEOTIDE SEQUENCE [LARGE SCALE GENOMIC DNA]</scope>
    <source>
        <strain evidence="9 10">DSM 14656</strain>
    </source>
</reference>
<keyword evidence="2" id="KW-0229">DNA integration</keyword>
<evidence type="ECO:0000259" key="8">
    <source>
        <dbReference type="PROSITE" id="PS51900"/>
    </source>
</evidence>
<keyword evidence="3 5" id="KW-0238">DNA-binding</keyword>
<dbReference type="InterPro" id="IPR050808">
    <property type="entry name" value="Phage_Integrase"/>
</dbReference>
<feature type="domain" description="Tyr recombinase" evidence="7">
    <location>
        <begin position="281"/>
        <end position="457"/>
    </location>
</feature>
<dbReference type="InterPro" id="IPR053876">
    <property type="entry name" value="Phage_int_M"/>
</dbReference>
<dbReference type="AlphaFoldDB" id="A0A4Z0BXW4"/>
<dbReference type="PANTHER" id="PTHR30629:SF2">
    <property type="entry name" value="PROPHAGE INTEGRASE INTS-RELATED"/>
    <property type="match status" value="1"/>
</dbReference>
<feature type="region of interest" description="Disordered" evidence="6">
    <location>
        <begin position="480"/>
        <end position="506"/>
    </location>
</feature>
<comment type="caution">
    <text evidence="9">The sequence shown here is derived from an EMBL/GenBank/DDBJ whole genome shotgun (WGS) entry which is preliminary data.</text>
</comment>
<dbReference type="InterPro" id="IPR002104">
    <property type="entry name" value="Integrase_catalytic"/>
</dbReference>
<dbReference type="InterPro" id="IPR044068">
    <property type="entry name" value="CB"/>
</dbReference>
<dbReference type="Pfam" id="PF22022">
    <property type="entry name" value="Phage_int_M"/>
    <property type="match status" value="1"/>
</dbReference>
<evidence type="ECO:0000256" key="4">
    <source>
        <dbReference type="ARBA" id="ARBA00023172"/>
    </source>
</evidence>
<evidence type="ECO:0000256" key="6">
    <source>
        <dbReference type="SAM" id="MobiDB-lite"/>
    </source>
</evidence>
<evidence type="ECO:0000313" key="10">
    <source>
        <dbReference type="Proteomes" id="UP000298180"/>
    </source>
</evidence>
<gene>
    <name evidence="9" type="ORF">EZ313_16590</name>
</gene>
<dbReference type="Gene3D" id="1.10.150.130">
    <property type="match status" value="1"/>
</dbReference>
<dbReference type="InterPro" id="IPR010998">
    <property type="entry name" value="Integrase_recombinase_N"/>
</dbReference>
<dbReference type="InterPro" id="IPR025166">
    <property type="entry name" value="Integrase_DNA_bind_dom"/>
</dbReference>
<evidence type="ECO:0000259" key="7">
    <source>
        <dbReference type="PROSITE" id="PS51898"/>
    </source>
</evidence>
<dbReference type="GO" id="GO:0015074">
    <property type="term" value="P:DNA integration"/>
    <property type="evidence" value="ECO:0007669"/>
    <property type="project" value="UniProtKB-KW"/>
</dbReference>
<evidence type="ECO:0000256" key="2">
    <source>
        <dbReference type="ARBA" id="ARBA00022908"/>
    </source>
</evidence>
<dbReference type="InterPro" id="IPR013762">
    <property type="entry name" value="Integrase-like_cat_sf"/>
</dbReference>
<dbReference type="Gene3D" id="3.30.160.390">
    <property type="entry name" value="Integrase, DNA-binding domain"/>
    <property type="match status" value="1"/>
</dbReference>